<comment type="caution">
    <text evidence="3">The sequence shown here is derived from an EMBL/GenBank/DDBJ whole genome shotgun (WGS) entry which is preliminary data.</text>
</comment>
<dbReference type="AlphaFoldDB" id="A0A6I4W7K4"/>
<evidence type="ECO:0000256" key="1">
    <source>
        <dbReference type="SAM" id="MobiDB-lite"/>
    </source>
</evidence>
<feature type="domain" description="HTH cro/C1-type" evidence="2">
    <location>
        <begin position="27"/>
        <end position="81"/>
    </location>
</feature>
<dbReference type="Gene3D" id="1.10.260.40">
    <property type="entry name" value="lambda repressor-like DNA-binding domains"/>
    <property type="match status" value="1"/>
</dbReference>
<sequence length="274" mass="30695">MADQLRRKRSGDRSAPTPAKKAFGEHLRGLREKLKIKQAALAAATNVTESAVSKIENGRHRPSPDFVEKADKYLNASGSLIRLWDNLSQDGYPASVWFDWQESEEHADILESYQLSVLSGLAQTRAYMTVLLKGDAKEIEKRLARQAVLTREDPRPPNVVFLVDEQVLYRKVGDVEVMREQLEHLLALGDLPNVTVQIVRSSGDHLGNGSSFVVGTMDDAGQVAYVENSLRGFTVDDRHDLTVLHGILIELRANALPVDQSREFIRKVIAERWT</sequence>
<dbReference type="OrthoDB" id="3469353at2"/>
<gene>
    <name evidence="3" type="ORF">GQ466_14640</name>
</gene>
<dbReference type="Pfam" id="PF19054">
    <property type="entry name" value="DUF5753"/>
    <property type="match status" value="1"/>
</dbReference>
<evidence type="ECO:0000259" key="2">
    <source>
        <dbReference type="PROSITE" id="PS50943"/>
    </source>
</evidence>
<dbReference type="GO" id="GO:0003677">
    <property type="term" value="F:DNA binding"/>
    <property type="evidence" value="ECO:0007669"/>
    <property type="project" value="InterPro"/>
</dbReference>
<dbReference type="CDD" id="cd00093">
    <property type="entry name" value="HTH_XRE"/>
    <property type="match status" value="1"/>
</dbReference>
<feature type="compositionally biased region" description="Basic residues" evidence="1">
    <location>
        <begin position="1"/>
        <end position="10"/>
    </location>
</feature>
<evidence type="ECO:0000313" key="3">
    <source>
        <dbReference type="EMBL" id="MXQ65273.1"/>
    </source>
</evidence>
<feature type="region of interest" description="Disordered" evidence="1">
    <location>
        <begin position="1"/>
        <end position="22"/>
    </location>
</feature>
<dbReference type="SMART" id="SM00530">
    <property type="entry name" value="HTH_XRE"/>
    <property type="match status" value="1"/>
</dbReference>
<evidence type="ECO:0000313" key="4">
    <source>
        <dbReference type="Proteomes" id="UP000431901"/>
    </source>
</evidence>
<reference evidence="3 4" key="1">
    <citation type="submission" date="2019-12" db="EMBL/GenBank/DDBJ databases">
        <title>Nocardia macrotermitis sp. nov. and Nocardia aurantia sp. nov., isolated from the gut of the fungus growing-termite Macrotermes natalensis.</title>
        <authorList>
            <person name="Christine B."/>
            <person name="Rene B."/>
        </authorList>
    </citation>
    <scope>NUCLEOTIDE SEQUENCE [LARGE SCALE GENOMIC DNA]</scope>
    <source>
        <strain evidence="3 4">DSM 102126</strain>
    </source>
</reference>
<dbReference type="Pfam" id="PF13560">
    <property type="entry name" value="HTH_31"/>
    <property type="match status" value="1"/>
</dbReference>
<dbReference type="InterPro" id="IPR010982">
    <property type="entry name" value="Lambda_DNA-bd_dom_sf"/>
</dbReference>
<dbReference type="Proteomes" id="UP000431901">
    <property type="component" value="Unassembled WGS sequence"/>
</dbReference>
<keyword evidence="4" id="KW-1185">Reference proteome</keyword>
<dbReference type="InterPro" id="IPR001387">
    <property type="entry name" value="Cro/C1-type_HTH"/>
</dbReference>
<dbReference type="SUPFAM" id="SSF47413">
    <property type="entry name" value="lambda repressor-like DNA-binding domains"/>
    <property type="match status" value="1"/>
</dbReference>
<organism evidence="3 4">
    <name type="scientific">Actinomadura rayongensis</name>
    <dbReference type="NCBI Taxonomy" id="1429076"/>
    <lineage>
        <taxon>Bacteria</taxon>
        <taxon>Bacillati</taxon>
        <taxon>Actinomycetota</taxon>
        <taxon>Actinomycetes</taxon>
        <taxon>Streptosporangiales</taxon>
        <taxon>Thermomonosporaceae</taxon>
        <taxon>Actinomadura</taxon>
    </lineage>
</organism>
<name>A0A6I4W7K4_9ACTN</name>
<accession>A0A6I4W7K4</accession>
<proteinExistence type="predicted"/>
<dbReference type="RefSeq" id="WP_161103389.1">
    <property type="nucleotide sequence ID" value="NZ_JBHLYI010000010.1"/>
</dbReference>
<protein>
    <submittedName>
        <fullName evidence="3">Helix-turn-helix domain-containing protein</fullName>
    </submittedName>
</protein>
<dbReference type="PROSITE" id="PS50943">
    <property type="entry name" value="HTH_CROC1"/>
    <property type="match status" value="1"/>
</dbReference>
<dbReference type="EMBL" id="WUTW01000002">
    <property type="protein sequence ID" value="MXQ65273.1"/>
    <property type="molecule type" value="Genomic_DNA"/>
</dbReference>
<dbReference type="InterPro" id="IPR043917">
    <property type="entry name" value="DUF5753"/>
</dbReference>